<protein>
    <submittedName>
        <fullName evidence="2">Uncharacterized protein</fullName>
    </submittedName>
</protein>
<dbReference type="EMBL" id="CABDUW010010217">
    <property type="protein sequence ID" value="VTJ91656.1"/>
    <property type="molecule type" value="Genomic_DNA"/>
</dbReference>
<reference evidence="2" key="1">
    <citation type="submission" date="2019-04" db="EMBL/GenBank/DDBJ databases">
        <authorList>
            <person name="Alioto T."/>
            <person name="Alioto T."/>
        </authorList>
    </citation>
    <scope>NUCLEOTIDE SEQUENCE [LARGE SCALE GENOMIC DNA]</scope>
</reference>
<feature type="compositionally biased region" description="Low complexity" evidence="1">
    <location>
        <begin position="36"/>
        <end position="50"/>
    </location>
</feature>
<name>A0A5E4DC15_MARMO</name>
<feature type="region of interest" description="Disordered" evidence="1">
    <location>
        <begin position="1"/>
        <end position="93"/>
    </location>
</feature>
<dbReference type="PANTHER" id="PTHR10684">
    <property type="entry name" value="NUCLEAR RECEPTOR COACTIVATOR"/>
    <property type="match status" value="1"/>
</dbReference>
<keyword evidence="3" id="KW-1185">Reference proteome</keyword>
<dbReference type="GO" id="GO:0005634">
    <property type="term" value="C:nucleus"/>
    <property type="evidence" value="ECO:0007669"/>
    <property type="project" value="InterPro"/>
</dbReference>
<sequence length="93" mass="9952">MGRPGDYSAALPRPAMGGSVPTLPLRSNSIPGARPMLQQQHQQQQQQMLQIRPGEIPMGMGVNPYGQAAPANQPGSWPDGMLSMEQGPHVPQN</sequence>
<organism evidence="2 3">
    <name type="scientific">Marmota monax</name>
    <name type="common">Woodchuck</name>
    <dbReference type="NCBI Taxonomy" id="9995"/>
    <lineage>
        <taxon>Eukaryota</taxon>
        <taxon>Metazoa</taxon>
        <taxon>Chordata</taxon>
        <taxon>Craniata</taxon>
        <taxon>Vertebrata</taxon>
        <taxon>Euteleostomi</taxon>
        <taxon>Mammalia</taxon>
        <taxon>Eutheria</taxon>
        <taxon>Euarchontoglires</taxon>
        <taxon>Glires</taxon>
        <taxon>Rodentia</taxon>
        <taxon>Sciuromorpha</taxon>
        <taxon>Sciuridae</taxon>
        <taxon>Xerinae</taxon>
        <taxon>Marmotini</taxon>
        <taxon>Marmota</taxon>
    </lineage>
</organism>
<gene>
    <name evidence="2" type="ORF">MONAX_5E042183</name>
</gene>
<dbReference type="GO" id="GO:0045944">
    <property type="term" value="P:positive regulation of transcription by RNA polymerase II"/>
    <property type="evidence" value="ECO:0007669"/>
    <property type="project" value="TreeGrafter"/>
</dbReference>
<evidence type="ECO:0000313" key="3">
    <source>
        <dbReference type="Proteomes" id="UP000335636"/>
    </source>
</evidence>
<evidence type="ECO:0000313" key="2">
    <source>
        <dbReference type="EMBL" id="VTJ91656.1"/>
    </source>
</evidence>
<comment type="caution">
    <text evidence="2">The sequence shown here is derived from an EMBL/GenBank/DDBJ whole genome shotgun (WGS) entry which is preliminary data.</text>
</comment>
<dbReference type="Proteomes" id="UP000335636">
    <property type="component" value="Unassembled WGS sequence"/>
</dbReference>
<dbReference type="GO" id="GO:0016922">
    <property type="term" value="F:nuclear receptor binding"/>
    <property type="evidence" value="ECO:0007669"/>
    <property type="project" value="TreeGrafter"/>
</dbReference>
<feature type="non-terminal residue" evidence="2">
    <location>
        <position position="93"/>
    </location>
</feature>
<dbReference type="InterPro" id="IPR017426">
    <property type="entry name" value="Nuclear_rcpt_coactivator"/>
</dbReference>
<dbReference type="AlphaFoldDB" id="A0A5E4DC15"/>
<dbReference type="GO" id="GO:0003713">
    <property type="term" value="F:transcription coactivator activity"/>
    <property type="evidence" value="ECO:0007669"/>
    <property type="project" value="InterPro"/>
</dbReference>
<proteinExistence type="predicted"/>
<dbReference type="PANTHER" id="PTHR10684:SF3">
    <property type="entry name" value="NUCLEAR RECEPTOR COACTIVATOR 3"/>
    <property type="match status" value="1"/>
</dbReference>
<evidence type="ECO:0000256" key="1">
    <source>
        <dbReference type="SAM" id="MobiDB-lite"/>
    </source>
</evidence>
<accession>A0A5E4DC15</accession>
<dbReference type="GO" id="GO:0032870">
    <property type="term" value="P:cellular response to hormone stimulus"/>
    <property type="evidence" value="ECO:0007669"/>
    <property type="project" value="TreeGrafter"/>
</dbReference>